<organism evidence="2 3">
    <name type="scientific">Dyella mobilis</name>
    <dbReference type="NCBI Taxonomy" id="1849582"/>
    <lineage>
        <taxon>Bacteria</taxon>
        <taxon>Pseudomonadati</taxon>
        <taxon>Pseudomonadota</taxon>
        <taxon>Gammaproteobacteria</taxon>
        <taxon>Lysobacterales</taxon>
        <taxon>Rhodanobacteraceae</taxon>
        <taxon>Dyella</taxon>
    </lineage>
</organism>
<feature type="signal peptide" evidence="1">
    <location>
        <begin position="1"/>
        <end position="20"/>
    </location>
</feature>
<dbReference type="CDD" id="cd02440">
    <property type="entry name" value="AdoMet_MTases"/>
    <property type="match status" value="1"/>
</dbReference>
<keyword evidence="2" id="KW-0489">Methyltransferase</keyword>
<evidence type="ECO:0000313" key="2">
    <source>
        <dbReference type="EMBL" id="MBM7131776.1"/>
    </source>
</evidence>
<dbReference type="Proteomes" id="UP001430193">
    <property type="component" value="Unassembled WGS sequence"/>
</dbReference>
<comment type="caution">
    <text evidence="2">The sequence shown here is derived from an EMBL/GenBank/DDBJ whole genome shotgun (WGS) entry which is preliminary data.</text>
</comment>
<dbReference type="InterPro" id="IPR029063">
    <property type="entry name" value="SAM-dependent_MTases_sf"/>
</dbReference>
<dbReference type="InterPro" id="IPR016980">
    <property type="entry name" value="S-AdoMet-dep_MeTrfase_Alr7345"/>
</dbReference>
<dbReference type="GO" id="GO:0032259">
    <property type="term" value="P:methylation"/>
    <property type="evidence" value="ECO:0007669"/>
    <property type="project" value="UniProtKB-KW"/>
</dbReference>
<dbReference type="Gene3D" id="3.40.50.150">
    <property type="entry name" value="Vaccinia Virus protein VP39"/>
    <property type="match status" value="1"/>
</dbReference>
<dbReference type="PIRSF" id="PIRSF031679">
    <property type="entry name" value="Mtase_Alr7345_prd"/>
    <property type="match status" value="1"/>
</dbReference>
<dbReference type="Pfam" id="PF01135">
    <property type="entry name" value="PCMT"/>
    <property type="match status" value="1"/>
</dbReference>
<sequence>MRSLSVVLLAALGLPGVALAQAAQVSHVHAMQHVPPYVRAAVADPARGQDANNDARRKITDVMVFSEVKPGQKVLELIPGSGYFTRVFSAIVGTKGHVYALWPNEYAKEDADDVTGSDKLAADPHYANVSVLKQPAAQLSVPEPVDLVFTSQNYHDYPDAFMGKVDPVAFDKQVYAALKPGGLFVVIDHVAPAGSGMADTDTLHRIDPAIVKKQVESVGFVFAGESSVLHNPDDPHTNKVFDSSIRGHTDQFVYRFRKPN</sequence>
<evidence type="ECO:0000313" key="3">
    <source>
        <dbReference type="Proteomes" id="UP001430193"/>
    </source>
</evidence>
<dbReference type="EMBL" id="JADIKF010000040">
    <property type="protein sequence ID" value="MBM7131776.1"/>
    <property type="molecule type" value="Genomic_DNA"/>
</dbReference>
<feature type="chain" id="PRO_5045797706" evidence="1">
    <location>
        <begin position="21"/>
        <end position="260"/>
    </location>
</feature>
<evidence type="ECO:0000256" key="1">
    <source>
        <dbReference type="SAM" id="SignalP"/>
    </source>
</evidence>
<dbReference type="SUPFAM" id="SSF53335">
    <property type="entry name" value="S-adenosyl-L-methionine-dependent methyltransferases"/>
    <property type="match status" value="1"/>
</dbReference>
<keyword evidence="2" id="KW-0808">Transferase</keyword>
<dbReference type="GO" id="GO:0008168">
    <property type="term" value="F:methyltransferase activity"/>
    <property type="evidence" value="ECO:0007669"/>
    <property type="project" value="UniProtKB-KW"/>
</dbReference>
<reference evidence="2" key="1">
    <citation type="submission" date="2020-10" db="EMBL/GenBank/DDBJ databases">
        <title>Phylogeny of dyella-like bacteria.</title>
        <authorList>
            <person name="Fu J."/>
        </authorList>
    </citation>
    <scope>NUCLEOTIDE SEQUENCE</scope>
    <source>
        <strain evidence="2">DHON07</strain>
    </source>
</reference>
<name>A0ABS2KKV1_9GAMM</name>
<accession>A0ABS2KKV1</accession>
<dbReference type="RefSeq" id="WP_204633325.1">
    <property type="nucleotide sequence ID" value="NZ_BSOC01000001.1"/>
</dbReference>
<protein>
    <submittedName>
        <fullName evidence="2">Class I SAM-dependent methyltransferase</fullName>
    </submittedName>
</protein>
<gene>
    <name evidence="2" type="ORF">ISS99_19810</name>
</gene>
<keyword evidence="3" id="KW-1185">Reference proteome</keyword>
<proteinExistence type="predicted"/>
<keyword evidence="1" id="KW-0732">Signal</keyword>